<accession>A0ABP5LS96</accession>
<evidence type="ECO:0000259" key="3">
    <source>
        <dbReference type="PROSITE" id="PS50977"/>
    </source>
</evidence>
<dbReference type="PROSITE" id="PS50977">
    <property type="entry name" value="HTH_TETR_2"/>
    <property type="match status" value="1"/>
</dbReference>
<reference evidence="5" key="1">
    <citation type="journal article" date="2019" name="Int. J. Syst. Evol. Microbiol.">
        <title>The Global Catalogue of Microorganisms (GCM) 10K type strain sequencing project: providing services to taxonomists for standard genome sequencing and annotation.</title>
        <authorList>
            <consortium name="The Broad Institute Genomics Platform"/>
            <consortium name="The Broad Institute Genome Sequencing Center for Infectious Disease"/>
            <person name="Wu L."/>
            <person name="Ma J."/>
        </authorList>
    </citation>
    <scope>NUCLEOTIDE SEQUENCE [LARGE SCALE GENOMIC DNA]</scope>
    <source>
        <strain evidence="5">JCM 13850</strain>
    </source>
</reference>
<evidence type="ECO:0000313" key="5">
    <source>
        <dbReference type="Proteomes" id="UP001501020"/>
    </source>
</evidence>
<dbReference type="Pfam" id="PF21597">
    <property type="entry name" value="TetR_C_43"/>
    <property type="match status" value="1"/>
</dbReference>
<protein>
    <submittedName>
        <fullName evidence="4">TetR/AcrR family transcriptional regulator</fullName>
    </submittedName>
</protein>
<evidence type="ECO:0000256" key="1">
    <source>
        <dbReference type="ARBA" id="ARBA00023125"/>
    </source>
</evidence>
<dbReference type="PANTHER" id="PTHR30055">
    <property type="entry name" value="HTH-TYPE TRANSCRIPTIONAL REGULATOR RUTR"/>
    <property type="match status" value="1"/>
</dbReference>
<feature type="domain" description="HTH tetR-type" evidence="3">
    <location>
        <begin position="9"/>
        <end position="69"/>
    </location>
</feature>
<dbReference type="PRINTS" id="PR00455">
    <property type="entry name" value="HTHTETR"/>
</dbReference>
<dbReference type="InterPro" id="IPR036271">
    <property type="entry name" value="Tet_transcr_reg_TetR-rel_C_sf"/>
</dbReference>
<dbReference type="Pfam" id="PF00440">
    <property type="entry name" value="TetR_N"/>
    <property type="match status" value="1"/>
</dbReference>
<dbReference type="Proteomes" id="UP001501020">
    <property type="component" value="Unassembled WGS sequence"/>
</dbReference>
<dbReference type="EMBL" id="BAAAMR010000060">
    <property type="protein sequence ID" value="GAA2152727.1"/>
    <property type="molecule type" value="Genomic_DNA"/>
</dbReference>
<dbReference type="InterPro" id="IPR049445">
    <property type="entry name" value="TetR_SbtR-like_C"/>
</dbReference>
<feature type="DNA-binding region" description="H-T-H motif" evidence="2">
    <location>
        <begin position="32"/>
        <end position="51"/>
    </location>
</feature>
<dbReference type="InterPro" id="IPR001647">
    <property type="entry name" value="HTH_TetR"/>
</dbReference>
<evidence type="ECO:0000256" key="2">
    <source>
        <dbReference type="PROSITE-ProRule" id="PRU00335"/>
    </source>
</evidence>
<dbReference type="SUPFAM" id="SSF46689">
    <property type="entry name" value="Homeodomain-like"/>
    <property type="match status" value="1"/>
</dbReference>
<dbReference type="PROSITE" id="PS01081">
    <property type="entry name" value="HTH_TETR_1"/>
    <property type="match status" value="1"/>
</dbReference>
<gene>
    <name evidence="4" type="ORF">GCM10009727_58580</name>
</gene>
<evidence type="ECO:0000313" key="4">
    <source>
        <dbReference type="EMBL" id="GAA2152727.1"/>
    </source>
</evidence>
<keyword evidence="1 2" id="KW-0238">DNA-binding</keyword>
<dbReference type="SUPFAM" id="SSF48498">
    <property type="entry name" value="Tetracyclin repressor-like, C-terminal domain"/>
    <property type="match status" value="1"/>
</dbReference>
<keyword evidence="5" id="KW-1185">Reference proteome</keyword>
<dbReference type="RefSeq" id="WP_344274095.1">
    <property type="nucleotide sequence ID" value="NZ_BAAAMR010000060.1"/>
</dbReference>
<dbReference type="InterPro" id="IPR050109">
    <property type="entry name" value="HTH-type_TetR-like_transc_reg"/>
</dbReference>
<dbReference type="InterPro" id="IPR009057">
    <property type="entry name" value="Homeodomain-like_sf"/>
</dbReference>
<organism evidence="4 5">
    <name type="scientific">Actinomadura napierensis</name>
    <dbReference type="NCBI Taxonomy" id="267854"/>
    <lineage>
        <taxon>Bacteria</taxon>
        <taxon>Bacillati</taxon>
        <taxon>Actinomycetota</taxon>
        <taxon>Actinomycetes</taxon>
        <taxon>Streptosporangiales</taxon>
        <taxon>Thermomonosporaceae</taxon>
        <taxon>Actinomadura</taxon>
    </lineage>
</organism>
<proteinExistence type="predicted"/>
<comment type="caution">
    <text evidence="4">The sequence shown here is derived from an EMBL/GenBank/DDBJ whole genome shotgun (WGS) entry which is preliminary data.</text>
</comment>
<dbReference type="Gene3D" id="1.10.357.10">
    <property type="entry name" value="Tetracycline Repressor, domain 2"/>
    <property type="match status" value="1"/>
</dbReference>
<dbReference type="InterPro" id="IPR023772">
    <property type="entry name" value="DNA-bd_HTH_TetR-type_CS"/>
</dbReference>
<name>A0ABP5LS96_9ACTN</name>
<dbReference type="PANTHER" id="PTHR30055:SF226">
    <property type="entry name" value="HTH-TYPE TRANSCRIPTIONAL REGULATOR PKSA"/>
    <property type="match status" value="1"/>
</dbReference>
<sequence length="202" mass="21541">MPTQAERSAASRRELVDAAIALVAERGYHATSVADIGARAGQSRAAVNFHFGSKEALLLAIVRHVVEEWEQRMLLPDLERAATSPEALVAAGIGAHRRLLAEQPAMFALHHNLMAEAIGRNPAVKDEFAALDLRMRGRIADLVARAKGAGAIRDDVDPGGLAAWFLGALRGIAQQHLVAPSGLDLDAAYGELRLAVLARILP</sequence>